<organism evidence="2 3">
    <name type="scientific">Nonomuraea maritima</name>
    <dbReference type="NCBI Taxonomy" id="683260"/>
    <lineage>
        <taxon>Bacteria</taxon>
        <taxon>Bacillati</taxon>
        <taxon>Actinomycetota</taxon>
        <taxon>Actinomycetes</taxon>
        <taxon>Streptosporangiales</taxon>
        <taxon>Streptosporangiaceae</taxon>
        <taxon>Nonomuraea</taxon>
    </lineage>
</organism>
<sequence>MRVFVHGVPETAVVWNPLREAVKGPSEALTLPGFGTALPPGFTPTKDRYAAWLTDELRKFPEPVDLVGHDWGALLTLRVATAGEVPLRSWVCDVGGVFHPDYAWHPWAAALISDQGEETLRLRRESSPEEAGRRPGG</sequence>
<feature type="domain" description="AB hydrolase-1" evidence="1">
    <location>
        <begin position="3"/>
        <end position="114"/>
    </location>
</feature>
<evidence type="ECO:0000313" key="2">
    <source>
        <dbReference type="EMBL" id="SDK76212.1"/>
    </source>
</evidence>
<dbReference type="Gene3D" id="3.40.50.1820">
    <property type="entry name" value="alpha/beta hydrolase"/>
    <property type="match status" value="1"/>
</dbReference>
<keyword evidence="3" id="KW-1185">Reference proteome</keyword>
<accession>A0A1G9EJ81</accession>
<dbReference type="RefSeq" id="WP_218129061.1">
    <property type="nucleotide sequence ID" value="NZ_FNFB01000011.1"/>
</dbReference>
<dbReference type="InterPro" id="IPR029058">
    <property type="entry name" value="AB_hydrolase_fold"/>
</dbReference>
<name>A0A1G9EJ81_9ACTN</name>
<dbReference type="EMBL" id="FNFB01000011">
    <property type="protein sequence ID" value="SDK76212.1"/>
    <property type="molecule type" value="Genomic_DNA"/>
</dbReference>
<dbReference type="SUPFAM" id="SSF53474">
    <property type="entry name" value="alpha/beta-Hydrolases"/>
    <property type="match status" value="1"/>
</dbReference>
<dbReference type="STRING" id="683260.SAMN05421874_1118"/>
<reference evidence="2 3" key="1">
    <citation type="submission" date="2016-10" db="EMBL/GenBank/DDBJ databases">
        <authorList>
            <person name="de Groot N.N."/>
        </authorList>
    </citation>
    <scope>NUCLEOTIDE SEQUENCE [LARGE SCALE GENOMIC DNA]</scope>
    <source>
        <strain evidence="2 3">CGMCC 4.5681</strain>
    </source>
</reference>
<protein>
    <submittedName>
        <fullName evidence="2">Alpha/beta hydrolase family protein</fullName>
    </submittedName>
</protein>
<dbReference type="Proteomes" id="UP000198683">
    <property type="component" value="Unassembled WGS sequence"/>
</dbReference>
<proteinExistence type="predicted"/>
<evidence type="ECO:0000259" key="1">
    <source>
        <dbReference type="Pfam" id="PF12697"/>
    </source>
</evidence>
<keyword evidence="2" id="KW-0378">Hydrolase</keyword>
<gene>
    <name evidence="2" type="ORF">SAMN05421874_1118</name>
</gene>
<dbReference type="InterPro" id="IPR000073">
    <property type="entry name" value="AB_hydrolase_1"/>
</dbReference>
<dbReference type="Pfam" id="PF12697">
    <property type="entry name" value="Abhydrolase_6"/>
    <property type="match status" value="1"/>
</dbReference>
<dbReference type="AlphaFoldDB" id="A0A1G9EJ81"/>
<dbReference type="GO" id="GO:0016787">
    <property type="term" value="F:hydrolase activity"/>
    <property type="evidence" value="ECO:0007669"/>
    <property type="project" value="UniProtKB-KW"/>
</dbReference>
<evidence type="ECO:0000313" key="3">
    <source>
        <dbReference type="Proteomes" id="UP000198683"/>
    </source>
</evidence>